<organism evidence="10 11">
    <name type="scientific">Babjeviella inositovora NRRL Y-12698</name>
    <dbReference type="NCBI Taxonomy" id="984486"/>
    <lineage>
        <taxon>Eukaryota</taxon>
        <taxon>Fungi</taxon>
        <taxon>Dikarya</taxon>
        <taxon>Ascomycota</taxon>
        <taxon>Saccharomycotina</taxon>
        <taxon>Pichiomycetes</taxon>
        <taxon>Serinales incertae sedis</taxon>
        <taxon>Babjeviella</taxon>
    </lineage>
</organism>
<dbReference type="OrthoDB" id="9986677at2759"/>
<evidence type="ECO:0000313" key="11">
    <source>
        <dbReference type="Proteomes" id="UP000094336"/>
    </source>
</evidence>
<keyword evidence="3" id="KW-0813">Transport</keyword>
<dbReference type="GeneID" id="30150094"/>
<reference evidence="11" key="1">
    <citation type="submission" date="2016-05" db="EMBL/GenBank/DDBJ databases">
        <title>Comparative genomics of biotechnologically important yeasts.</title>
        <authorList>
            <consortium name="DOE Joint Genome Institute"/>
            <person name="Riley R."/>
            <person name="Haridas S."/>
            <person name="Wolfe K.H."/>
            <person name="Lopes M.R."/>
            <person name="Hittinger C.T."/>
            <person name="Goker M."/>
            <person name="Salamov A."/>
            <person name="Wisecaver J."/>
            <person name="Long T.M."/>
            <person name="Aerts A.L."/>
            <person name="Barry K."/>
            <person name="Choi C."/>
            <person name="Clum A."/>
            <person name="Coughlan A.Y."/>
            <person name="Deshpande S."/>
            <person name="Douglass A.P."/>
            <person name="Hanson S.J."/>
            <person name="Klenk H.-P."/>
            <person name="Labutti K."/>
            <person name="Lapidus A."/>
            <person name="Lindquist E."/>
            <person name="Lipzen A."/>
            <person name="Meier-Kolthoff J.P."/>
            <person name="Ohm R.A."/>
            <person name="Otillar R.P."/>
            <person name="Pangilinan J."/>
            <person name="Peng Y."/>
            <person name="Rokas A."/>
            <person name="Rosa C.A."/>
            <person name="Scheuner C."/>
            <person name="Sibirny A.A."/>
            <person name="Slot J.C."/>
            <person name="Stielow J.B."/>
            <person name="Sun H."/>
            <person name="Kurtzman C.P."/>
            <person name="Blackwell M."/>
            <person name="Grigoriev I.V."/>
            <person name="Jeffries T.W."/>
        </authorList>
    </citation>
    <scope>NUCLEOTIDE SEQUENCE [LARGE SCALE GENOMIC DNA]</scope>
    <source>
        <strain evidence="11">NRRL Y-12698</strain>
    </source>
</reference>
<dbReference type="GO" id="GO:0015031">
    <property type="term" value="P:protein transport"/>
    <property type="evidence" value="ECO:0007669"/>
    <property type="project" value="UniProtKB-KW"/>
</dbReference>
<keyword evidence="8 9" id="KW-0472">Membrane</keyword>
<comment type="similarity">
    <text evidence="2">Belongs to the oligopeptide OPT transporter family.</text>
</comment>
<dbReference type="RefSeq" id="XP_018987984.1">
    <property type="nucleotide sequence ID" value="XM_019132241.1"/>
</dbReference>
<keyword evidence="7 9" id="KW-1133">Transmembrane helix</keyword>
<dbReference type="EMBL" id="KV454426">
    <property type="protein sequence ID" value="ODQ82656.1"/>
    <property type="molecule type" value="Genomic_DNA"/>
</dbReference>
<sequence length="271" mass="30112">FSFGLNVLVELIVGYAIPGNGVALMTLKAIGYNIDGQAENYITNQKMAHYSKVPPMALFRGQMLATVVQCFVSLGVMNWVLSNVDGLCTPHQAQKFSCPNDRSFFSASIIWGVIGPKRVFNGLYPILKWCFLIGALLPIPCYAFRRYGPKSVTRVFQPTLIIGGMLNFAPYNLSYYTGGLYLSYAFMYHIKRRYSDWWEKYNYVLTSGLSAGVAFSSIIIFFAVQYHAKNVDWWGNNVPYAGVDGGNGQQSRLNASALPNGYFGLAPGSYP</sequence>
<dbReference type="InterPro" id="IPR004648">
    <property type="entry name" value="Oligpept_transpt"/>
</dbReference>
<evidence type="ECO:0000256" key="5">
    <source>
        <dbReference type="ARBA" id="ARBA00022856"/>
    </source>
</evidence>
<dbReference type="AlphaFoldDB" id="A0A1E3QYG5"/>
<name>A0A1E3QYG5_9ASCO</name>
<evidence type="ECO:0000313" key="10">
    <source>
        <dbReference type="EMBL" id="ODQ82656.1"/>
    </source>
</evidence>
<comment type="subcellular location">
    <subcellularLocation>
        <location evidence="1">Membrane</location>
        <topology evidence="1">Multi-pass membrane protein</topology>
    </subcellularLocation>
</comment>
<keyword evidence="5" id="KW-0571">Peptide transport</keyword>
<evidence type="ECO:0000256" key="9">
    <source>
        <dbReference type="SAM" id="Phobius"/>
    </source>
</evidence>
<gene>
    <name evidence="10" type="ORF">BABINDRAFT_5591</name>
</gene>
<dbReference type="GO" id="GO:0016020">
    <property type="term" value="C:membrane"/>
    <property type="evidence" value="ECO:0007669"/>
    <property type="project" value="UniProtKB-SubCell"/>
</dbReference>
<feature type="transmembrane region" description="Helical" evidence="9">
    <location>
        <begin position="203"/>
        <end position="224"/>
    </location>
</feature>
<feature type="transmembrane region" description="Helical" evidence="9">
    <location>
        <begin position="126"/>
        <end position="144"/>
    </location>
</feature>
<evidence type="ECO:0000256" key="1">
    <source>
        <dbReference type="ARBA" id="ARBA00004141"/>
    </source>
</evidence>
<dbReference type="GO" id="GO:0035673">
    <property type="term" value="F:oligopeptide transmembrane transporter activity"/>
    <property type="evidence" value="ECO:0007669"/>
    <property type="project" value="InterPro"/>
</dbReference>
<evidence type="ECO:0000256" key="3">
    <source>
        <dbReference type="ARBA" id="ARBA00022448"/>
    </source>
</evidence>
<protein>
    <recommendedName>
        <fullName evidence="12">OPT family small oligopeptide transporter</fullName>
    </recommendedName>
</protein>
<dbReference type="Proteomes" id="UP000094336">
    <property type="component" value="Unassembled WGS sequence"/>
</dbReference>
<keyword evidence="11" id="KW-1185">Reference proteome</keyword>
<evidence type="ECO:0008006" key="12">
    <source>
        <dbReference type="Google" id="ProtNLM"/>
    </source>
</evidence>
<evidence type="ECO:0000256" key="6">
    <source>
        <dbReference type="ARBA" id="ARBA00022927"/>
    </source>
</evidence>
<accession>A0A1E3QYG5</accession>
<dbReference type="Pfam" id="PF03169">
    <property type="entry name" value="OPT"/>
    <property type="match status" value="1"/>
</dbReference>
<evidence type="ECO:0000256" key="4">
    <source>
        <dbReference type="ARBA" id="ARBA00022692"/>
    </source>
</evidence>
<dbReference type="NCBIfam" id="TIGR00728">
    <property type="entry name" value="OPT_sfam"/>
    <property type="match status" value="1"/>
</dbReference>
<proteinExistence type="inferred from homology"/>
<evidence type="ECO:0000256" key="2">
    <source>
        <dbReference type="ARBA" id="ARBA00008807"/>
    </source>
</evidence>
<dbReference type="PANTHER" id="PTHR22601">
    <property type="entry name" value="ISP4 LIKE PROTEIN"/>
    <property type="match status" value="1"/>
</dbReference>
<keyword evidence="4 9" id="KW-0812">Transmembrane</keyword>
<evidence type="ECO:0000256" key="7">
    <source>
        <dbReference type="ARBA" id="ARBA00022989"/>
    </source>
</evidence>
<dbReference type="InterPro" id="IPR004813">
    <property type="entry name" value="OPT"/>
</dbReference>
<evidence type="ECO:0000256" key="8">
    <source>
        <dbReference type="ARBA" id="ARBA00023136"/>
    </source>
</evidence>
<keyword evidence="6" id="KW-0653">Protein transport</keyword>
<feature type="non-terminal residue" evidence="10">
    <location>
        <position position="1"/>
    </location>
</feature>
<feature type="transmembrane region" description="Helical" evidence="9">
    <location>
        <begin position="57"/>
        <end position="81"/>
    </location>
</feature>